<dbReference type="AlphaFoldDB" id="A0A3S5FDF7"/>
<gene>
    <name evidence="1" type="ORF">PXEA_LOCUS11971</name>
</gene>
<name>A0A3S5FDF7_9PLAT</name>
<accession>A0A3S5FDF7</accession>
<keyword evidence="2" id="KW-1185">Reference proteome</keyword>
<comment type="caution">
    <text evidence="1">The sequence shown here is derived from an EMBL/GenBank/DDBJ whole genome shotgun (WGS) entry which is preliminary data.</text>
</comment>
<evidence type="ECO:0000313" key="1">
    <source>
        <dbReference type="EMBL" id="VEL18531.1"/>
    </source>
</evidence>
<dbReference type="EMBL" id="CAAALY010037413">
    <property type="protein sequence ID" value="VEL18531.1"/>
    <property type="molecule type" value="Genomic_DNA"/>
</dbReference>
<dbReference type="Proteomes" id="UP000784294">
    <property type="component" value="Unassembled WGS sequence"/>
</dbReference>
<organism evidence="1 2">
    <name type="scientific">Protopolystoma xenopodis</name>
    <dbReference type="NCBI Taxonomy" id="117903"/>
    <lineage>
        <taxon>Eukaryota</taxon>
        <taxon>Metazoa</taxon>
        <taxon>Spiralia</taxon>
        <taxon>Lophotrochozoa</taxon>
        <taxon>Platyhelminthes</taxon>
        <taxon>Monogenea</taxon>
        <taxon>Polyopisthocotylea</taxon>
        <taxon>Polystomatidea</taxon>
        <taxon>Polystomatidae</taxon>
        <taxon>Protopolystoma</taxon>
    </lineage>
</organism>
<evidence type="ECO:0000313" key="2">
    <source>
        <dbReference type="Proteomes" id="UP000784294"/>
    </source>
</evidence>
<protein>
    <submittedName>
        <fullName evidence="1">Uncharacterized protein</fullName>
    </submittedName>
</protein>
<proteinExistence type="predicted"/>
<reference evidence="1" key="1">
    <citation type="submission" date="2018-11" db="EMBL/GenBank/DDBJ databases">
        <authorList>
            <consortium name="Pathogen Informatics"/>
        </authorList>
    </citation>
    <scope>NUCLEOTIDE SEQUENCE</scope>
</reference>
<sequence>MRSYSVPPPAVFPVLCGALALVRPEEFEAGVFDSWSACRRQIDRQFFRDLSEFDPFTAQLSPFVADKVQCIARGMV</sequence>